<reference evidence="1 2" key="1">
    <citation type="journal article" date="2019" name="Int. J. Syst. Evol. Microbiol.">
        <title>The Global Catalogue of Microorganisms (GCM) 10K type strain sequencing project: providing services to taxonomists for standard genome sequencing and annotation.</title>
        <authorList>
            <consortium name="The Broad Institute Genomics Platform"/>
            <consortium name="The Broad Institute Genome Sequencing Center for Infectious Disease"/>
            <person name="Wu L."/>
            <person name="Ma J."/>
        </authorList>
    </citation>
    <scope>NUCLEOTIDE SEQUENCE [LARGE SCALE GENOMIC DNA]</scope>
    <source>
        <strain evidence="1 2">JCM 14306</strain>
    </source>
</reference>
<proteinExistence type="predicted"/>
<comment type="caution">
    <text evidence="1">The sequence shown here is derived from an EMBL/GenBank/DDBJ whole genome shotgun (WGS) entry which is preliminary data.</text>
</comment>
<keyword evidence="2" id="KW-1185">Reference proteome</keyword>
<evidence type="ECO:0000313" key="1">
    <source>
        <dbReference type="EMBL" id="GAA1642730.1"/>
    </source>
</evidence>
<dbReference type="Proteomes" id="UP001501319">
    <property type="component" value="Unassembled WGS sequence"/>
</dbReference>
<dbReference type="EMBL" id="BAAANE010000006">
    <property type="protein sequence ID" value="GAA1642730.1"/>
    <property type="molecule type" value="Genomic_DNA"/>
</dbReference>
<sequence length="79" mass="8381">MTVARTVVPRLVRVMAARTRVMMPFGRGPRRAGWGVALTKSGGLGQVVGALNTLFRVRGPCLVFKVPTSGPLRATESGC</sequence>
<protein>
    <submittedName>
        <fullName evidence="1">Uncharacterized protein</fullName>
    </submittedName>
</protein>
<evidence type="ECO:0000313" key="2">
    <source>
        <dbReference type="Proteomes" id="UP001501319"/>
    </source>
</evidence>
<organism evidence="1 2">
    <name type="scientific">Kribbella alba</name>
    <dbReference type="NCBI Taxonomy" id="190197"/>
    <lineage>
        <taxon>Bacteria</taxon>
        <taxon>Bacillati</taxon>
        <taxon>Actinomycetota</taxon>
        <taxon>Actinomycetes</taxon>
        <taxon>Propionibacteriales</taxon>
        <taxon>Kribbellaceae</taxon>
        <taxon>Kribbella</taxon>
    </lineage>
</organism>
<accession>A0ABN2FE23</accession>
<gene>
    <name evidence="1" type="ORF">GCM10009744_36170</name>
</gene>
<name>A0ABN2FE23_9ACTN</name>